<sequence>MGEVKEKERLLEILEDHGKGTSHNSLPSTELDLNEDLGEGDDDGEDNEDGGGGSEVAGGGSSSNNNSSTNHDSESSEDHDKAEGSGERVPTVRQYNRSKHPRLRWTPDLHMAFLHAVERLGGQERATPKLVLQMMNVRGLSIAHVKSHLQMYRSKKIEHESSHQRAAMSSVFSPMNFHMRRGDHRFHDMFFQPAPGSALTSNGGVFASRNDSLPDASRIYSLLQRRQPPLQTLDFKNFTSLRNQEWAFNQHAAAPRAGAVDDHSTAKGLVHDMIFRKKDGKPTSHLPDVRGHAISTNRTASPSATTSAAVPSPDGAMVGSINWISSSSRPISRTMSAAAATTNSFEQGDHSPSYRWRGTGTTGSYGKTSTTMPSSDPAVARGAGSPFVLLKQGVSRPPAKPIEDTSNDMETRRTKTSPAAVEENGWTPELQLSLSPNMGTETAGRGKKRNMTGQEVGSGSLPLSLSLSLRGGGDDGGGPDDTRLEVATGSSSKKAALGLSTLDLTMSIKALE</sequence>
<evidence type="ECO:0000313" key="2">
    <source>
        <dbReference type="Proteomes" id="UP001732700"/>
    </source>
</evidence>
<reference evidence="1" key="2">
    <citation type="submission" date="2025-09" db="UniProtKB">
        <authorList>
            <consortium name="EnsemblPlants"/>
        </authorList>
    </citation>
    <scope>IDENTIFICATION</scope>
</reference>
<dbReference type="EnsemblPlants" id="AVESA.00010b.r2.4CG1287580.1">
    <property type="protein sequence ID" value="AVESA.00010b.r2.4CG1287580.1.CDS"/>
    <property type="gene ID" value="AVESA.00010b.r2.4CG1287580"/>
</dbReference>
<proteinExistence type="predicted"/>
<accession>A0ACD5WWC8</accession>
<name>A0ACD5WWC8_AVESA</name>
<protein>
    <submittedName>
        <fullName evidence="1">Uncharacterized protein</fullName>
    </submittedName>
</protein>
<evidence type="ECO:0000313" key="1">
    <source>
        <dbReference type="EnsemblPlants" id="AVESA.00010b.r2.4CG1287580.1.CDS"/>
    </source>
</evidence>
<organism evidence="1 2">
    <name type="scientific">Avena sativa</name>
    <name type="common">Oat</name>
    <dbReference type="NCBI Taxonomy" id="4498"/>
    <lineage>
        <taxon>Eukaryota</taxon>
        <taxon>Viridiplantae</taxon>
        <taxon>Streptophyta</taxon>
        <taxon>Embryophyta</taxon>
        <taxon>Tracheophyta</taxon>
        <taxon>Spermatophyta</taxon>
        <taxon>Magnoliopsida</taxon>
        <taxon>Liliopsida</taxon>
        <taxon>Poales</taxon>
        <taxon>Poaceae</taxon>
        <taxon>BOP clade</taxon>
        <taxon>Pooideae</taxon>
        <taxon>Poodae</taxon>
        <taxon>Poeae</taxon>
        <taxon>Poeae Chloroplast Group 1 (Aveneae type)</taxon>
        <taxon>Aveninae</taxon>
        <taxon>Avena</taxon>
    </lineage>
</organism>
<reference evidence="1" key="1">
    <citation type="submission" date="2021-05" db="EMBL/GenBank/DDBJ databases">
        <authorList>
            <person name="Scholz U."/>
            <person name="Mascher M."/>
            <person name="Fiebig A."/>
        </authorList>
    </citation>
    <scope>NUCLEOTIDE SEQUENCE [LARGE SCALE GENOMIC DNA]</scope>
</reference>
<keyword evidence="2" id="KW-1185">Reference proteome</keyword>
<dbReference type="Proteomes" id="UP001732700">
    <property type="component" value="Chromosome 4C"/>
</dbReference>